<dbReference type="Proteomes" id="UP001153076">
    <property type="component" value="Unassembled WGS sequence"/>
</dbReference>
<dbReference type="PANTHER" id="PTHR47947">
    <property type="entry name" value="CYTOCHROME P450 82C3-RELATED"/>
    <property type="match status" value="1"/>
</dbReference>
<comment type="caution">
    <text evidence="14">The sequence shown here is derived from an EMBL/GenBank/DDBJ whole genome shotgun (WGS) entry which is preliminary data.</text>
</comment>
<dbReference type="PANTHER" id="PTHR47947:SF24">
    <property type="entry name" value="ISOFLAVONE 2'-HYDROXYLASE-LIKE"/>
    <property type="match status" value="1"/>
</dbReference>
<feature type="domain" description="Fe2OG dioxygenase" evidence="13">
    <location>
        <begin position="181"/>
        <end position="288"/>
    </location>
</feature>
<dbReference type="Pfam" id="PF00067">
    <property type="entry name" value="p450"/>
    <property type="match status" value="1"/>
</dbReference>
<dbReference type="Pfam" id="PF03171">
    <property type="entry name" value="2OG-FeII_Oxy"/>
    <property type="match status" value="1"/>
</dbReference>
<evidence type="ECO:0000256" key="11">
    <source>
        <dbReference type="PIRSR" id="PIRSR602401-1"/>
    </source>
</evidence>
<keyword evidence="5 11" id="KW-0479">Metal-binding</keyword>
<evidence type="ECO:0000256" key="7">
    <source>
        <dbReference type="ARBA" id="ARBA00023002"/>
    </source>
</evidence>
<sequence>MATDFKSIPVIDISALVAKSDDPKMAEDAGVLEVVRQLDKACREAGFFYVGHGIPESLLKEVRDVTRKFFHLPYEEKLKIKLSAATGYRGYQEVGQNITKGVPDMHEAIDCYKELKSGMYGDTGKPMEGPNLWPDNPQNFKSLMEQYVDLCTELSKKIMRGIALAFGGSFDALEGNIAGDPFWVMRLIGYPVVLKENGHHKQEIDIGCGAHTDYGLLTLVNQDEDITALQVRNHSGEWIWAPPIPGTFVCNIGDMLKILTNGLYESTLHRVFNPSPKYRICVAYFYEVSLFRLSLYAVLTNYDAAIEPLDICVQKTGGTKKLGRAVYGEHLVLLLRLGRRRVLHITSASAAEDCLRQNDVVFANRPRLLTGDIFGYDCQTLIWAPYGSLWRTLRRISTVQILSPHSLHLASEIRSDEVRSLLRRVIKESEDQTVKIGAALFDMSHNVMMRVLAKEKYEGEETRRFRCVIEEVMRIEGTSTIVDVLPWLRFLGLKRRLGDKFRGLAEEKEKFLDDLMEKHRRRMEKEEEEEVRENEEGGSGISSNRWKKTLMEVLLCLQKSEPEFYTDEMIKGLFQVLLLAGTDTTAGTIEWAMSLMLNNPTVLKKAQHEIDSQIGHDRLIEEPDLHNLPYLHCIINETLRLYPVAPLLIPHESSEDCVVGGYNIPRGTMLLVNVWAIQNDPKYWDQPKEFRPERLEGVEEEEDCEQMRFKFMPFGSGRRACPGKGMAKLMVGLALGSLLQCFEWERPSPEPIDMAIKTGLSMPKAQPLRAKCRLRNAMVKLISHM</sequence>
<keyword evidence="3" id="KW-0963">Cytoplasm</keyword>
<dbReference type="GO" id="GO:0004497">
    <property type="term" value="F:monooxygenase activity"/>
    <property type="evidence" value="ECO:0007669"/>
    <property type="project" value="UniProtKB-KW"/>
</dbReference>
<protein>
    <recommendedName>
        <fullName evidence="13">Fe2OG dioxygenase domain-containing protein</fullName>
    </recommendedName>
</protein>
<keyword evidence="4 11" id="KW-0349">Heme</keyword>
<dbReference type="InterPro" id="IPR002401">
    <property type="entry name" value="Cyt_P450_E_grp-I"/>
</dbReference>
<dbReference type="PRINTS" id="PR00463">
    <property type="entry name" value="EP450I"/>
</dbReference>
<dbReference type="InterPro" id="IPR044861">
    <property type="entry name" value="IPNS-like_FE2OG_OXY"/>
</dbReference>
<evidence type="ECO:0000256" key="9">
    <source>
        <dbReference type="ARBA" id="ARBA00023033"/>
    </source>
</evidence>
<comment type="cofactor">
    <cofactor evidence="11">
        <name>heme</name>
        <dbReference type="ChEBI" id="CHEBI:30413"/>
    </cofactor>
</comment>
<dbReference type="InterPro" id="IPR036396">
    <property type="entry name" value="Cyt_P450_sf"/>
</dbReference>
<dbReference type="InterPro" id="IPR001128">
    <property type="entry name" value="Cyt_P450"/>
</dbReference>
<keyword evidence="9" id="KW-0503">Monooxygenase</keyword>
<dbReference type="InterPro" id="IPR005123">
    <property type="entry name" value="Oxoglu/Fe-dep_dioxygenase_dom"/>
</dbReference>
<evidence type="ECO:0000256" key="4">
    <source>
        <dbReference type="ARBA" id="ARBA00022617"/>
    </source>
</evidence>
<keyword evidence="15" id="KW-1185">Reference proteome</keyword>
<evidence type="ECO:0000256" key="5">
    <source>
        <dbReference type="ARBA" id="ARBA00022723"/>
    </source>
</evidence>
<dbReference type="SUPFAM" id="SSF51197">
    <property type="entry name" value="Clavaminate synthase-like"/>
    <property type="match status" value="1"/>
</dbReference>
<dbReference type="InterPro" id="IPR026992">
    <property type="entry name" value="DIOX_N"/>
</dbReference>
<dbReference type="OrthoDB" id="288590at2759"/>
<keyword evidence="6" id="KW-0223">Dioxygenase</keyword>
<evidence type="ECO:0000313" key="15">
    <source>
        <dbReference type="Proteomes" id="UP001153076"/>
    </source>
</evidence>
<feature type="binding site" description="axial binding residue" evidence="11">
    <location>
        <position position="721"/>
    </location>
    <ligand>
        <name>heme</name>
        <dbReference type="ChEBI" id="CHEBI:30413"/>
    </ligand>
    <ligandPart>
        <name>Fe</name>
        <dbReference type="ChEBI" id="CHEBI:18248"/>
    </ligandPart>
</feature>
<dbReference type="GO" id="GO:0020037">
    <property type="term" value="F:heme binding"/>
    <property type="evidence" value="ECO:0007669"/>
    <property type="project" value="InterPro"/>
</dbReference>
<dbReference type="SUPFAM" id="SSF48264">
    <property type="entry name" value="Cytochrome P450"/>
    <property type="match status" value="1"/>
</dbReference>
<evidence type="ECO:0000256" key="12">
    <source>
        <dbReference type="SAM" id="MobiDB-lite"/>
    </source>
</evidence>
<dbReference type="FunFam" id="2.60.120.330:FF:000024">
    <property type="entry name" value="Probable 2-oxoglutarate-dependent dioxygenase At3g49630"/>
    <property type="match status" value="1"/>
</dbReference>
<feature type="region of interest" description="Disordered" evidence="12">
    <location>
        <begin position="522"/>
        <end position="541"/>
    </location>
</feature>
<dbReference type="Gene3D" id="2.60.120.330">
    <property type="entry name" value="B-lactam Antibiotic, Isopenicillin N Synthase, Chain"/>
    <property type="match status" value="1"/>
</dbReference>
<evidence type="ECO:0000259" key="13">
    <source>
        <dbReference type="PROSITE" id="PS51471"/>
    </source>
</evidence>
<evidence type="ECO:0000256" key="3">
    <source>
        <dbReference type="ARBA" id="ARBA00022490"/>
    </source>
</evidence>
<gene>
    <name evidence="14" type="ORF">Cgig2_032788</name>
</gene>
<dbReference type="InterPro" id="IPR050651">
    <property type="entry name" value="Plant_Cytochrome_P450_Monoox"/>
</dbReference>
<organism evidence="14 15">
    <name type="scientific">Carnegiea gigantea</name>
    <dbReference type="NCBI Taxonomy" id="171969"/>
    <lineage>
        <taxon>Eukaryota</taxon>
        <taxon>Viridiplantae</taxon>
        <taxon>Streptophyta</taxon>
        <taxon>Embryophyta</taxon>
        <taxon>Tracheophyta</taxon>
        <taxon>Spermatophyta</taxon>
        <taxon>Magnoliopsida</taxon>
        <taxon>eudicotyledons</taxon>
        <taxon>Gunneridae</taxon>
        <taxon>Pentapetalae</taxon>
        <taxon>Caryophyllales</taxon>
        <taxon>Cactineae</taxon>
        <taxon>Cactaceae</taxon>
        <taxon>Cactoideae</taxon>
        <taxon>Echinocereeae</taxon>
        <taxon>Carnegiea</taxon>
    </lineage>
</organism>
<evidence type="ECO:0000256" key="10">
    <source>
        <dbReference type="ARBA" id="ARBA00050708"/>
    </source>
</evidence>
<dbReference type="FunFam" id="1.10.630.10:FF:000026">
    <property type="entry name" value="Cytochrome P450 82C4"/>
    <property type="match status" value="1"/>
</dbReference>
<dbReference type="AlphaFoldDB" id="A0A9Q1JX44"/>
<dbReference type="PROSITE" id="PS51471">
    <property type="entry name" value="FE2OG_OXY"/>
    <property type="match status" value="1"/>
</dbReference>
<comment type="catalytic activity">
    <reaction evidence="10">
        <text>L-homoarginine + 2-oxoglutarate + O2 = 6-hydroxy-L-homoarginine + succinate + CO2</text>
        <dbReference type="Rhea" id="RHEA:79839"/>
        <dbReference type="ChEBI" id="CHEBI:15379"/>
        <dbReference type="ChEBI" id="CHEBI:16526"/>
        <dbReference type="ChEBI" id="CHEBI:16810"/>
        <dbReference type="ChEBI" id="CHEBI:30031"/>
        <dbReference type="ChEBI" id="CHEBI:143006"/>
        <dbReference type="ChEBI" id="CHEBI:231270"/>
    </reaction>
</comment>
<dbReference type="GO" id="GO:0005506">
    <property type="term" value="F:iron ion binding"/>
    <property type="evidence" value="ECO:0007669"/>
    <property type="project" value="InterPro"/>
</dbReference>
<evidence type="ECO:0000256" key="8">
    <source>
        <dbReference type="ARBA" id="ARBA00023004"/>
    </source>
</evidence>
<keyword evidence="7" id="KW-0560">Oxidoreductase</keyword>
<dbReference type="Pfam" id="PF14226">
    <property type="entry name" value="DIOX_N"/>
    <property type="match status" value="1"/>
</dbReference>
<dbReference type="GO" id="GO:0005829">
    <property type="term" value="C:cytosol"/>
    <property type="evidence" value="ECO:0007669"/>
    <property type="project" value="UniProtKB-SubCell"/>
</dbReference>
<dbReference type="PROSITE" id="PS00086">
    <property type="entry name" value="CYTOCHROME_P450"/>
    <property type="match status" value="1"/>
</dbReference>
<reference evidence="14" key="1">
    <citation type="submission" date="2022-04" db="EMBL/GenBank/DDBJ databases">
        <title>Carnegiea gigantea Genome sequencing and assembly v2.</title>
        <authorList>
            <person name="Copetti D."/>
            <person name="Sanderson M.J."/>
            <person name="Burquez A."/>
            <person name="Wojciechowski M.F."/>
        </authorList>
    </citation>
    <scope>NUCLEOTIDE SEQUENCE</scope>
    <source>
        <strain evidence="14">SGP5-SGP5p</strain>
        <tissue evidence="14">Aerial part</tissue>
    </source>
</reference>
<dbReference type="Gene3D" id="1.10.630.10">
    <property type="entry name" value="Cytochrome P450"/>
    <property type="match status" value="1"/>
</dbReference>
<keyword evidence="8 11" id="KW-0408">Iron</keyword>
<dbReference type="InterPro" id="IPR017972">
    <property type="entry name" value="Cyt_P450_CS"/>
</dbReference>
<comment type="similarity">
    <text evidence="2">Belongs to the iron/ascorbate-dependent oxidoreductase family.</text>
</comment>
<evidence type="ECO:0000313" key="14">
    <source>
        <dbReference type="EMBL" id="KAJ8432956.1"/>
    </source>
</evidence>
<name>A0A9Q1JX44_9CARY</name>
<dbReference type="EMBL" id="JAKOGI010000570">
    <property type="protein sequence ID" value="KAJ8432956.1"/>
    <property type="molecule type" value="Genomic_DNA"/>
</dbReference>
<dbReference type="GO" id="GO:0016706">
    <property type="term" value="F:2-oxoglutarate-dependent dioxygenase activity"/>
    <property type="evidence" value="ECO:0007669"/>
    <property type="project" value="UniProtKB-ARBA"/>
</dbReference>
<proteinExistence type="inferred from homology"/>
<dbReference type="InterPro" id="IPR027443">
    <property type="entry name" value="IPNS-like_sf"/>
</dbReference>
<evidence type="ECO:0000256" key="1">
    <source>
        <dbReference type="ARBA" id="ARBA00004514"/>
    </source>
</evidence>
<accession>A0A9Q1JX44</accession>
<comment type="subcellular location">
    <subcellularLocation>
        <location evidence="1">Cytoplasm</location>
        <location evidence="1">Cytosol</location>
    </subcellularLocation>
</comment>
<evidence type="ECO:0000256" key="6">
    <source>
        <dbReference type="ARBA" id="ARBA00022964"/>
    </source>
</evidence>
<dbReference type="PRINTS" id="PR00385">
    <property type="entry name" value="P450"/>
</dbReference>
<evidence type="ECO:0000256" key="2">
    <source>
        <dbReference type="ARBA" id="ARBA00008056"/>
    </source>
</evidence>